<reference evidence="3 5" key="2">
    <citation type="journal article" date="2013" name="Nature">
        <title>Insights into bilaterian evolution from three spiralian genomes.</title>
        <authorList>
            <person name="Simakov O."/>
            <person name="Marletaz F."/>
            <person name="Cho S.J."/>
            <person name="Edsinger-Gonzales E."/>
            <person name="Havlak P."/>
            <person name="Hellsten U."/>
            <person name="Kuo D.H."/>
            <person name="Larsson T."/>
            <person name="Lv J."/>
            <person name="Arendt D."/>
            <person name="Savage R."/>
            <person name="Osoegawa K."/>
            <person name="de Jong P."/>
            <person name="Grimwood J."/>
            <person name="Chapman J.A."/>
            <person name="Shapiro H."/>
            <person name="Aerts A."/>
            <person name="Otillar R.P."/>
            <person name="Terry A.Y."/>
            <person name="Boore J.L."/>
            <person name="Grigoriev I.V."/>
            <person name="Lindberg D.R."/>
            <person name="Seaver E.C."/>
            <person name="Weisblat D.A."/>
            <person name="Putnam N.H."/>
            <person name="Rokhsar D.S."/>
        </authorList>
    </citation>
    <scope>NUCLEOTIDE SEQUENCE</scope>
</reference>
<dbReference type="Proteomes" id="UP000015101">
    <property type="component" value="Unassembled WGS sequence"/>
</dbReference>
<dbReference type="STRING" id="6412.T1FFM5"/>
<evidence type="ECO:0000256" key="1">
    <source>
        <dbReference type="SAM" id="SignalP"/>
    </source>
</evidence>
<evidence type="ECO:0000313" key="5">
    <source>
        <dbReference type="Proteomes" id="UP000015101"/>
    </source>
</evidence>
<organism evidence="4 5">
    <name type="scientific">Helobdella robusta</name>
    <name type="common">Californian leech</name>
    <dbReference type="NCBI Taxonomy" id="6412"/>
    <lineage>
        <taxon>Eukaryota</taxon>
        <taxon>Metazoa</taxon>
        <taxon>Spiralia</taxon>
        <taxon>Lophotrochozoa</taxon>
        <taxon>Annelida</taxon>
        <taxon>Clitellata</taxon>
        <taxon>Hirudinea</taxon>
        <taxon>Rhynchobdellida</taxon>
        <taxon>Glossiphoniidae</taxon>
        <taxon>Helobdella</taxon>
    </lineage>
</organism>
<sequence length="612" mass="70349">MACRTVYFVIFCGLCVLKNSLVNGKCFKKFGKEGKSFCACDQPMNNSSFASLKSVEALVLCSMRCSQTATCVAYNFFTGSNQCQLFNQTLKKFSLVVGCQYFSQKSETQSNKNLSITADDQLIEFYINGNNISISQNFPHAKEWEISDTYKLPNRLHDILRKPKHQLCTYPNCSSAIKPVPHSVEYPVPTPPTDTVLYNKEEQSGDEKVDVEYKPDYDKDKPHMITQGELSDLVRDLELTKNKAELLGSRLQQWNLLDRGTKISHFRDRHTEFAKFYNKEDNICYCVDIAGLMTKLDDEYDPVDWRLFIDSSKVSLKAVLLHNGNVKPSIPVAHAVGMKETYESMKTLLKVIKYTDHNWNISGDLKVVALLLGMQLGYTKHMCFLCLWSSRDDANHYLVKDWPARIDPVPGQFNILHESLVNPDKIFLPPLHIKLGIFKNFVKALPTDSKGFIYLKDKFKTTLTNAKIAAGVFTGPQIREVIRDPNFKLQLEPVELLAWEAFVALVQNFLGNHRSEDYVNLVENFIMAYQNMGCRMSLKIHFLHSHLSFFPANLGAVSDEQGERFHQEISVMEHRYQGRFDSNMMGDFCWFLQRESESQYKRKRSLSTNYFY</sequence>
<evidence type="ECO:0000259" key="2">
    <source>
        <dbReference type="PROSITE" id="PS50948"/>
    </source>
</evidence>
<evidence type="ECO:0000313" key="3">
    <source>
        <dbReference type="EMBL" id="ESN94079.1"/>
    </source>
</evidence>
<feature type="signal peptide" evidence="1">
    <location>
        <begin position="1"/>
        <end position="24"/>
    </location>
</feature>
<dbReference type="EMBL" id="AMQM01007132">
    <property type="status" value="NOT_ANNOTATED_CDS"/>
    <property type="molecule type" value="Genomic_DNA"/>
</dbReference>
<gene>
    <name evidence="4" type="primary">20207624</name>
    <name evidence="3" type="ORF">HELRODRAFT_180247</name>
</gene>
<dbReference type="KEGG" id="hro:HELRODRAFT_180247"/>
<proteinExistence type="predicted"/>
<protein>
    <recommendedName>
        <fullName evidence="2">Apple domain-containing protein</fullName>
    </recommendedName>
</protein>
<dbReference type="GeneID" id="20207624"/>
<dbReference type="EnsemblMetazoa" id="HelroT180247">
    <property type="protein sequence ID" value="HelroP180247"/>
    <property type="gene ID" value="HelroG180247"/>
</dbReference>
<dbReference type="OrthoDB" id="6147016at2759"/>
<dbReference type="InterPro" id="IPR003609">
    <property type="entry name" value="Pan_app"/>
</dbReference>
<dbReference type="eggNOG" id="ENOG502S7G8">
    <property type="taxonomic scope" value="Eukaryota"/>
</dbReference>
<dbReference type="AlphaFoldDB" id="T1FFM5"/>
<dbReference type="HOGENOM" id="CLU_446396_0_0_1"/>
<reference evidence="4" key="3">
    <citation type="submission" date="2015-06" db="UniProtKB">
        <authorList>
            <consortium name="EnsemblMetazoa"/>
        </authorList>
    </citation>
    <scope>IDENTIFICATION</scope>
</reference>
<reference evidence="5" key="1">
    <citation type="submission" date="2012-12" db="EMBL/GenBank/DDBJ databases">
        <authorList>
            <person name="Hellsten U."/>
            <person name="Grimwood J."/>
            <person name="Chapman J.A."/>
            <person name="Shapiro H."/>
            <person name="Aerts A."/>
            <person name="Otillar R.P."/>
            <person name="Terry A.Y."/>
            <person name="Boore J.L."/>
            <person name="Simakov O."/>
            <person name="Marletaz F."/>
            <person name="Cho S.-J."/>
            <person name="Edsinger-Gonzales E."/>
            <person name="Havlak P."/>
            <person name="Kuo D.-H."/>
            <person name="Larsson T."/>
            <person name="Lv J."/>
            <person name="Arendt D."/>
            <person name="Savage R."/>
            <person name="Osoegawa K."/>
            <person name="de Jong P."/>
            <person name="Lindberg D.R."/>
            <person name="Seaver E.C."/>
            <person name="Weisblat D.A."/>
            <person name="Putnam N.H."/>
            <person name="Grigoriev I.V."/>
            <person name="Rokhsar D.S."/>
        </authorList>
    </citation>
    <scope>NUCLEOTIDE SEQUENCE</scope>
</reference>
<dbReference type="PROSITE" id="PS50948">
    <property type="entry name" value="PAN"/>
    <property type="match status" value="1"/>
</dbReference>
<dbReference type="RefSeq" id="XP_009027816.1">
    <property type="nucleotide sequence ID" value="XM_009029568.1"/>
</dbReference>
<feature type="chain" id="PRO_5010980582" description="Apple domain-containing protein" evidence="1">
    <location>
        <begin position="25"/>
        <end position="612"/>
    </location>
</feature>
<dbReference type="InParanoid" id="T1FFM5"/>
<dbReference type="EMBL" id="AMQM01007133">
    <property type="status" value="NOT_ANNOTATED_CDS"/>
    <property type="molecule type" value="Genomic_DNA"/>
</dbReference>
<accession>T1FFM5</accession>
<feature type="domain" description="Apple" evidence="2">
    <location>
        <begin position="40"/>
        <end position="106"/>
    </location>
</feature>
<name>T1FFM5_HELRO</name>
<dbReference type="PANTHER" id="PTHR46114">
    <property type="entry name" value="APPLE DOMAIN-CONTAINING PROTEIN"/>
    <property type="match status" value="1"/>
</dbReference>
<dbReference type="EMBL" id="KB097572">
    <property type="protein sequence ID" value="ESN94079.1"/>
    <property type="molecule type" value="Genomic_DNA"/>
</dbReference>
<evidence type="ECO:0000313" key="4">
    <source>
        <dbReference type="EnsemblMetazoa" id="HelroP180247"/>
    </source>
</evidence>
<keyword evidence="1" id="KW-0732">Signal</keyword>
<dbReference type="PANTHER" id="PTHR46114:SF1">
    <property type="entry name" value="ZAD DOMAIN-CONTAINING PROTEIN"/>
    <property type="match status" value="1"/>
</dbReference>
<dbReference type="CTD" id="20207624"/>
<keyword evidence="5" id="KW-1185">Reference proteome</keyword>